<comment type="caution">
    <text evidence="3">The sequence shown here is derived from an EMBL/GenBank/DDBJ whole genome shotgun (WGS) entry which is preliminary data.</text>
</comment>
<dbReference type="Pfam" id="PF01933">
    <property type="entry name" value="CofD"/>
    <property type="match status" value="1"/>
</dbReference>
<evidence type="ECO:0000256" key="1">
    <source>
        <dbReference type="ARBA" id="ARBA00022490"/>
    </source>
</evidence>
<dbReference type="Gene3D" id="3.40.50.10680">
    <property type="entry name" value="CofD-like domains"/>
    <property type="match status" value="1"/>
</dbReference>
<reference evidence="3 4" key="1">
    <citation type="submission" date="2017-11" db="EMBL/GenBank/DDBJ databases">
        <title>Genomic Encyclopedia of Archaeal and Bacterial Type Strains, Phase II (KMG-II): From Individual Species to Whole Genera.</title>
        <authorList>
            <person name="Goeker M."/>
        </authorList>
    </citation>
    <scope>NUCLEOTIDE SEQUENCE [LARGE SCALE GENOMIC DNA]</scope>
    <source>
        <strain evidence="3 4">DSM 27763</strain>
    </source>
</reference>
<dbReference type="NCBIfam" id="TIGR01826">
    <property type="entry name" value="CofD_related"/>
    <property type="match status" value="1"/>
</dbReference>
<comment type="function">
    <text evidence="2">Required for morphogenesis under gluconeogenic growth conditions.</text>
</comment>
<evidence type="ECO:0000313" key="3">
    <source>
        <dbReference type="EMBL" id="PJJ53616.1"/>
    </source>
</evidence>
<dbReference type="GO" id="GO:0008360">
    <property type="term" value="P:regulation of cell shape"/>
    <property type="evidence" value="ECO:0007669"/>
    <property type="project" value="UniProtKB-UniRule"/>
</dbReference>
<proteinExistence type="inferred from homology"/>
<dbReference type="EMBL" id="PGEZ01000002">
    <property type="protein sequence ID" value="PJJ53616.1"/>
    <property type="molecule type" value="Genomic_DNA"/>
</dbReference>
<dbReference type="InterPro" id="IPR010119">
    <property type="entry name" value="Gluconeogen_factor"/>
</dbReference>
<dbReference type="SUPFAM" id="SSF142338">
    <property type="entry name" value="CofD-like"/>
    <property type="match status" value="1"/>
</dbReference>
<dbReference type="AlphaFoldDB" id="A0A0B2B8X7"/>
<keyword evidence="4" id="KW-1185">Reference proteome</keyword>
<dbReference type="CDD" id="cd07187">
    <property type="entry name" value="YvcK_like"/>
    <property type="match status" value="1"/>
</dbReference>
<dbReference type="PANTHER" id="PTHR30135">
    <property type="entry name" value="UNCHARACTERIZED PROTEIN YVCK-RELATED"/>
    <property type="match status" value="1"/>
</dbReference>
<comment type="similarity">
    <text evidence="2">Belongs to the gluconeogenesis factor family.</text>
</comment>
<comment type="subcellular location">
    <subcellularLocation>
        <location evidence="2">Cytoplasm</location>
    </subcellularLocation>
</comment>
<protein>
    <recommendedName>
        <fullName evidence="2">Putative gluconeogenesis factor</fullName>
    </recommendedName>
</protein>
<evidence type="ECO:0000313" key="4">
    <source>
        <dbReference type="Proteomes" id="UP000230842"/>
    </source>
</evidence>
<dbReference type="HAMAP" id="MF_00973">
    <property type="entry name" value="Gluconeogen_factor"/>
    <property type="match status" value="1"/>
</dbReference>
<dbReference type="OrthoDB" id="9783842at2"/>
<dbReference type="RefSeq" id="WP_039361682.1">
    <property type="nucleotide sequence ID" value="NZ_PGEZ01000002.1"/>
</dbReference>
<dbReference type="InterPro" id="IPR002882">
    <property type="entry name" value="CofD"/>
</dbReference>
<sequence length="312" mass="32952">MGGGHGLAASLSALRYLPVDLTAVVTVADNGGSSGRLRDELGVLPPGDLRQALAALCGEDEWGRTWAQVLQHRFSTEGDLNGHSVGNLLIAALWELLDDHVDGLDWVGRLLGARGRVLPMASIPLDIEATVRTAAGAMEVVRGQAAVATTRSEVLAVRLDPTDPPASPDVLRAVRDADWVVVGPGSWFTSVLPNLLVPQLSQALHDTAARRMLVLNLAPQTGETEGFSPERHLEVIADHAPDLRVDVVLADADAIGDPAAVRAAAAIMGAELVLERLAVGDGSARHDPLRLAGAYERVMRARPGALRDARLQ</sequence>
<dbReference type="GO" id="GO:0043743">
    <property type="term" value="F:LPPG:FO 2-phospho-L-lactate transferase activity"/>
    <property type="evidence" value="ECO:0007669"/>
    <property type="project" value="InterPro"/>
</dbReference>
<dbReference type="Proteomes" id="UP000230842">
    <property type="component" value="Unassembled WGS sequence"/>
</dbReference>
<organism evidence="3 4">
    <name type="scientific">Mumia flava</name>
    <dbReference type="NCBI Taxonomy" id="1348852"/>
    <lineage>
        <taxon>Bacteria</taxon>
        <taxon>Bacillati</taxon>
        <taxon>Actinomycetota</taxon>
        <taxon>Actinomycetes</taxon>
        <taxon>Propionibacteriales</taxon>
        <taxon>Nocardioidaceae</taxon>
        <taxon>Mumia</taxon>
    </lineage>
</organism>
<keyword evidence="1 2" id="KW-0963">Cytoplasm</keyword>
<evidence type="ECO:0000256" key="2">
    <source>
        <dbReference type="HAMAP-Rule" id="MF_00973"/>
    </source>
</evidence>
<accession>A0A0B2B8X7</accession>
<dbReference type="PANTHER" id="PTHR30135:SF3">
    <property type="entry name" value="GLUCONEOGENESIS FACTOR-RELATED"/>
    <property type="match status" value="1"/>
</dbReference>
<gene>
    <name evidence="3" type="ORF">CLV56_3106</name>
</gene>
<name>A0A0B2B8X7_9ACTN</name>
<dbReference type="InterPro" id="IPR038136">
    <property type="entry name" value="CofD-like_dom_sf"/>
</dbReference>
<dbReference type="GO" id="GO:0005737">
    <property type="term" value="C:cytoplasm"/>
    <property type="evidence" value="ECO:0007669"/>
    <property type="project" value="UniProtKB-SubCell"/>
</dbReference>